<gene>
    <name evidence="1" type="ORF">E5990_04195</name>
</gene>
<keyword evidence="2" id="KW-1185">Reference proteome</keyword>
<comment type="caution">
    <text evidence="1">The sequence shown here is derived from an EMBL/GenBank/DDBJ whole genome shotgun (WGS) entry which is preliminary data.</text>
</comment>
<evidence type="ECO:0000313" key="1">
    <source>
        <dbReference type="EMBL" id="THG53585.1"/>
    </source>
</evidence>
<dbReference type="EMBL" id="SSTG01000033">
    <property type="protein sequence ID" value="THG53585.1"/>
    <property type="molecule type" value="Genomic_DNA"/>
</dbReference>
<dbReference type="Proteomes" id="UP000305401">
    <property type="component" value="Unassembled WGS sequence"/>
</dbReference>
<proteinExistence type="predicted"/>
<sequence length="198" mass="21620">MEIIVITSPDAVPGEAVVISELLDSGAANRVHLRRPYASAQEMGKLIEAVPQRLYGKLSVHSHFDLAIRYGLGGIHLNSHYSEIPAGFSGLISRSCHSLADIENAMQEDYVFLSPVFDSISKPGYESKFSNMSLYIANRFYCGKIMALGGITPEKLLPLQDIGFAGAAMLGCVWSAFLSGHINSFISNLICIRRQLNI</sequence>
<accession>A0AC61S6M3</accession>
<reference evidence="1" key="1">
    <citation type="submission" date="2019-04" db="EMBL/GenBank/DDBJ databases">
        <title>Microbes associate with the intestines of laboratory mice.</title>
        <authorList>
            <person name="Navarre W."/>
            <person name="Wong E."/>
            <person name="Huang K.C."/>
            <person name="Tropini C."/>
            <person name="Ng K."/>
            <person name="Yu B."/>
        </authorList>
    </citation>
    <scope>NUCLEOTIDE SEQUENCE</scope>
    <source>
        <strain evidence="1">NM86_A22</strain>
    </source>
</reference>
<protein>
    <submittedName>
        <fullName evidence="1">Thiamine phosphate synthase</fullName>
    </submittedName>
</protein>
<organism evidence="1 2">
    <name type="scientific">Muribaculum caecicola</name>
    <dbReference type="NCBI Taxonomy" id="3038144"/>
    <lineage>
        <taxon>Bacteria</taxon>
        <taxon>Pseudomonadati</taxon>
        <taxon>Bacteroidota</taxon>
        <taxon>Bacteroidia</taxon>
        <taxon>Bacteroidales</taxon>
        <taxon>Muribaculaceae</taxon>
        <taxon>Muribaculum</taxon>
    </lineage>
</organism>
<name>A0AC61S6M3_9BACT</name>
<evidence type="ECO:0000313" key="2">
    <source>
        <dbReference type="Proteomes" id="UP000305401"/>
    </source>
</evidence>